<dbReference type="Proteomes" id="UP001156905">
    <property type="component" value="Unassembled WGS sequence"/>
</dbReference>
<evidence type="ECO:0000313" key="1">
    <source>
        <dbReference type="EMBL" id="GLR89790.1"/>
    </source>
</evidence>
<gene>
    <name evidence="1" type="ORF">GCM10007857_65040</name>
</gene>
<reference evidence="2" key="1">
    <citation type="journal article" date="2019" name="Int. J. Syst. Evol. Microbiol.">
        <title>The Global Catalogue of Microorganisms (GCM) 10K type strain sequencing project: providing services to taxonomists for standard genome sequencing and annotation.</title>
        <authorList>
            <consortium name="The Broad Institute Genomics Platform"/>
            <consortium name="The Broad Institute Genome Sequencing Center for Infectious Disease"/>
            <person name="Wu L."/>
            <person name="Ma J."/>
        </authorList>
    </citation>
    <scope>NUCLEOTIDE SEQUENCE [LARGE SCALE GENOMIC DNA]</scope>
    <source>
        <strain evidence="2">NBRC 102520</strain>
    </source>
</reference>
<dbReference type="EMBL" id="BSOW01000028">
    <property type="protein sequence ID" value="GLR89790.1"/>
    <property type="molecule type" value="Genomic_DNA"/>
</dbReference>
<proteinExistence type="predicted"/>
<evidence type="ECO:0008006" key="3">
    <source>
        <dbReference type="Google" id="ProtNLM"/>
    </source>
</evidence>
<organism evidence="1 2">
    <name type="scientific">Bradyrhizobium iriomotense</name>
    <dbReference type="NCBI Taxonomy" id="441950"/>
    <lineage>
        <taxon>Bacteria</taxon>
        <taxon>Pseudomonadati</taxon>
        <taxon>Pseudomonadota</taxon>
        <taxon>Alphaproteobacteria</taxon>
        <taxon>Hyphomicrobiales</taxon>
        <taxon>Nitrobacteraceae</taxon>
        <taxon>Bradyrhizobium</taxon>
    </lineage>
</organism>
<accession>A0ABQ6B7Z0</accession>
<sequence>MVEATKKITPADVSEFERDRLRFFLTGDDALTNLTEINPSLAWLPLLAEMKVFQNDTVLPAWIERNFADIEAVREVVNNLRFFDAEAARILKYRLEAQRGKLDPLLVKCWQLIIRHIENDHQGRTYGQWFGLLPRLRHGDVSAEVLSRLIHLLTPKLFVEKRYGWYEDADRSIEKPTDIMSIKYGVEDGITEKDFIAAWPKNAGAEEMAFLVDGLTTALSATLADATEVGVEGAIGLSLTDIDVPSVAAHQQNAHHEGFLPTVRVLAELWSRLVENDLDKALHTLDVWKRSSFRLLHRLALYAAGDSRVSPDLAADVLLAIPQGELFLTNSQVEVHRLIRSRWPEFSDAERGAIERRIVVGPPADWFKDGVDLAEPMDRHRFALLLDLEGSNVPLGSEAAKLLTEIRQRRPNWIDNDPERAGFAIWHGEGRSLEGKKEKLQGVPSSELVAAAKKAAAEADFMDGDAWQSFCQAQPDEAFLGIEAASDPDRWQEWVWRPLLWAANKISDVALLNRMASLLAAWPEDSPFAETANGAAFWMDQVSDKLKSAVLWKLWDLIERRAPRPSEKPDGDIFTAALNDPAGNLASVLLKKTPKSRGQVELGKALRGRYVRLLSGNDFFALLARVRFSAAVAFLFERAPAWTEANILPSYEWTSPDAVAMWSARKYANHIGSARLFSLTKKPFLELFSRQEMGREDNRAFSDWLAIILVVNQAKKAEYPLTTTEVRSVLRATGNEGRWSFAHQLAVEMEAAQPAEKISVWREIIGPVFERAWPLDAELQSPRTTFKLVQLLLATGDAFGEAAPIVIPFIRPEEARAHSSVFSISEADPEIYKVAPEQMLNLLSAVAGDAANQSLYGMNKALEKLEQTAPGLMETKAFQKLKMQAMTL</sequence>
<comment type="caution">
    <text evidence="1">The sequence shown here is derived from an EMBL/GenBank/DDBJ whole genome shotgun (WGS) entry which is preliminary data.</text>
</comment>
<evidence type="ECO:0000313" key="2">
    <source>
        <dbReference type="Proteomes" id="UP001156905"/>
    </source>
</evidence>
<keyword evidence="2" id="KW-1185">Reference proteome</keyword>
<name>A0ABQ6B7Z0_9BRAD</name>
<protein>
    <recommendedName>
        <fullName evidence="3">DUF4132 domain-containing protein</fullName>
    </recommendedName>
</protein>
<dbReference type="RefSeq" id="WP_284272171.1">
    <property type="nucleotide sequence ID" value="NZ_BSOW01000028.1"/>
</dbReference>